<evidence type="ECO:0000256" key="2">
    <source>
        <dbReference type="ARBA" id="ARBA00022660"/>
    </source>
</evidence>
<keyword evidence="3 5" id="KW-0479">Metal-binding</keyword>
<dbReference type="Pfam" id="PF00034">
    <property type="entry name" value="Cytochrom_C"/>
    <property type="match status" value="3"/>
</dbReference>
<comment type="caution">
    <text evidence="7">The sequence shown here is derived from an EMBL/GenBank/DDBJ whole genome shotgun (WGS) entry which is preliminary data.</text>
</comment>
<dbReference type="Gene3D" id="2.40.160.180">
    <property type="entry name" value="Carbohydrate-selective porin OprB"/>
    <property type="match status" value="1"/>
</dbReference>
<organism evidence="7">
    <name type="scientific">Knufia peltigerae</name>
    <dbReference type="NCBI Taxonomy" id="1002370"/>
    <lineage>
        <taxon>Eukaryota</taxon>
        <taxon>Fungi</taxon>
        <taxon>Dikarya</taxon>
        <taxon>Ascomycota</taxon>
        <taxon>Pezizomycotina</taxon>
        <taxon>Eurotiomycetes</taxon>
        <taxon>Chaetothyriomycetidae</taxon>
        <taxon>Chaetothyriales</taxon>
        <taxon>Trichomeriaceae</taxon>
        <taxon>Knufia</taxon>
    </lineage>
</organism>
<dbReference type="Pfam" id="PF04966">
    <property type="entry name" value="OprB"/>
    <property type="match status" value="1"/>
</dbReference>
<keyword evidence="2" id="KW-0679">Respiratory chain</keyword>
<dbReference type="GO" id="GO:0046872">
    <property type="term" value="F:metal ion binding"/>
    <property type="evidence" value="ECO:0007669"/>
    <property type="project" value="UniProtKB-KW"/>
</dbReference>
<keyword evidence="4 5" id="KW-0408">Iron</keyword>
<dbReference type="EMBL" id="JAPDRN010000077">
    <property type="protein sequence ID" value="KAJ9627502.1"/>
    <property type="molecule type" value="Genomic_DNA"/>
</dbReference>
<dbReference type="Gene3D" id="1.10.760.10">
    <property type="entry name" value="Cytochrome c-like domain"/>
    <property type="match status" value="3"/>
</dbReference>
<dbReference type="PANTHER" id="PTHR35008:SF8">
    <property type="entry name" value="ALCOHOL DEHYDROGENASE CYTOCHROME C SUBUNIT"/>
    <property type="match status" value="1"/>
</dbReference>
<dbReference type="PROSITE" id="PS51007">
    <property type="entry name" value="CYTC"/>
    <property type="match status" value="3"/>
</dbReference>
<name>A0AA38XXK9_9EURO</name>
<feature type="domain" description="Cytochrome c" evidence="6">
    <location>
        <begin position="160"/>
        <end position="269"/>
    </location>
</feature>
<dbReference type="InterPro" id="IPR051459">
    <property type="entry name" value="Cytochrome_c-type_DH"/>
</dbReference>
<dbReference type="GO" id="GO:0015288">
    <property type="term" value="F:porin activity"/>
    <property type="evidence" value="ECO:0007669"/>
    <property type="project" value="InterPro"/>
</dbReference>
<dbReference type="GO" id="GO:0009055">
    <property type="term" value="F:electron transfer activity"/>
    <property type="evidence" value="ECO:0007669"/>
    <property type="project" value="InterPro"/>
</dbReference>
<feature type="domain" description="Cytochrome c" evidence="6">
    <location>
        <begin position="300"/>
        <end position="393"/>
    </location>
</feature>
<evidence type="ECO:0000256" key="1">
    <source>
        <dbReference type="ARBA" id="ARBA00022617"/>
    </source>
</evidence>
<keyword evidence="2" id="KW-0249">Electron transport</keyword>
<keyword evidence="1 5" id="KW-0349">Heme</keyword>
<gene>
    <name evidence="7" type="ORF">H2204_009729</name>
</gene>
<sequence length="861" mass="92140">MLAAVSQSVHADEVVERGRYLSVAADCVACHTSPRQGKPYAGGYAIASPLGEIWASNITPSKSHGIGLYSEDDFAKAVRAGVRKDGAHLYPAMPYTSYAKLTDEDIHALYTYFMKGVAPVDEEAHATELPFPFSIRQSMAVWNLLFLDKETFKPDAGRSAQWNRGAYLVEGLAHCSSCHSPRGLMMQEVGGKAFAGGSLGDWYAPNITSHPISGIGGWSDAELAQYLKTGRVAGKAQAGGGMAEAVSNSLSKLQDEDIAAIVAYLRTVPAVADPDATRAAFAWGDAAATPGEQPVRGTDAALASGGVLYSGLCASCHGSRGEGSKDGYYPSLVHNTTVGMTRPQNLIATIIGGIDRDVHGDHALMPHFSQGSFVQDLSDADIAAVATYVRTQFGPGDQVTEAQVALTRAGGEKPLLAKIARLWLPMLIVAVLALEGRGMKLLSLSGIGLLLLAVSGTVSAAESSTAGKPKPVDSIVQTPLSADWAARLWLQDRGVTPSARIVIGSGVNSDGYKGSGWSTAEHIDLGATIDTGKAFGFDGTLRVVFSDRFGNAINERSTGSYIQNQAFYGQGQNLRFNELSYERLLLDKRLSLKGGFYSMGNDFGGLPYTCNFNNNGQCGHPLGPIYSSGWLDNPTGQWGLRVKWNDPSGWYAQTGIYDVNPTRKQANSGFRVSTKGKTGLFLPVEVGYSHGKSGEDYGGTYKVGYYLDTSNADDIGDPAAPRASHRGGSYVQAAQRVWKPEGETVRGISVFGVATRADAKTGLMRYSWEAGLSWRGVIASREDDVLSLAWNRLDISDRLARHQQLTGKDVQSNEQFVELNYGVQVAPWLVLRPAVQYVARPGAYASRPDSWVFTLQAQATL</sequence>
<evidence type="ECO:0000256" key="3">
    <source>
        <dbReference type="ARBA" id="ARBA00022723"/>
    </source>
</evidence>
<evidence type="ECO:0000313" key="7">
    <source>
        <dbReference type="EMBL" id="KAJ9627502.1"/>
    </source>
</evidence>
<evidence type="ECO:0000259" key="6">
    <source>
        <dbReference type="PROSITE" id="PS51007"/>
    </source>
</evidence>
<reference evidence="7" key="1">
    <citation type="submission" date="2022-10" db="EMBL/GenBank/DDBJ databases">
        <title>Culturing micro-colonial fungi from biological soil crusts in the Mojave desert and describing Neophaeococcomyces mojavensis, and introducing the new genera and species Taxawa tesnikishii.</title>
        <authorList>
            <person name="Kurbessoian T."/>
            <person name="Stajich J.E."/>
        </authorList>
    </citation>
    <scope>NUCLEOTIDE SEQUENCE</scope>
    <source>
        <strain evidence="7">TK_35</strain>
    </source>
</reference>
<evidence type="ECO:0000256" key="4">
    <source>
        <dbReference type="ARBA" id="ARBA00023004"/>
    </source>
</evidence>
<dbReference type="GO" id="GO:0016020">
    <property type="term" value="C:membrane"/>
    <property type="evidence" value="ECO:0007669"/>
    <property type="project" value="InterPro"/>
</dbReference>
<dbReference type="InterPro" id="IPR038673">
    <property type="entry name" value="OprB_sf"/>
</dbReference>
<proteinExistence type="predicted"/>
<dbReference type="InterPro" id="IPR007049">
    <property type="entry name" value="Carb-sel_porin_OprB"/>
</dbReference>
<evidence type="ECO:0000256" key="5">
    <source>
        <dbReference type="PROSITE-ProRule" id="PRU00433"/>
    </source>
</evidence>
<dbReference type="InterPro" id="IPR009056">
    <property type="entry name" value="Cyt_c-like_dom"/>
</dbReference>
<dbReference type="AlphaFoldDB" id="A0AA38XXK9"/>
<dbReference type="SUPFAM" id="SSF46626">
    <property type="entry name" value="Cytochrome c"/>
    <property type="match status" value="3"/>
</dbReference>
<accession>A0AA38XXK9</accession>
<protein>
    <recommendedName>
        <fullName evidence="6">Cytochrome c domain-containing protein</fullName>
    </recommendedName>
</protein>
<dbReference type="GO" id="GO:0020037">
    <property type="term" value="F:heme binding"/>
    <property type="evidence" value="ECO:0007669"/>
    <property type="project" value="InterPro"/>
</dbReference>
<keyword evidence="2" id="KW-0813">Transport</keyword>
<dbReference type="GO" id="GO:0008643">
    <property type="term" value="P:carbohydrate transport"/>
    <property type="evidence" value="ECO:0007669"/>
    <property type="project" value="InterPro"/>
</dbReference>
<dbReference type="InterPro" id="IPR036909">
    <property type="entry name" value="Cyt_c-like_dom_sf"/>
</dbReference>
<feature type="domain" description="Cytochrome c" evidence="6">
    <location>
        <begin position="13"/>
        <end position="117"/>
    </location>
</feature>
<dbReference type="PANTHER" id="PTHR35008">
    <property type="entry name" value="BLL4482 PROTEIN-RELATED"/>
    <property type="match status" value="1"/>
</dbReference>